<keyword evidence="2" id="KW-1185">Reference proteome</keyword>
<dbReference type="HOGENOM" id="CLU_2370708_0_0_6"/>
<evidence type="ECO:0000313" key="1">
    <source>
        <dbReference type="EMBL" id="AER54916.1"/>
    </source>
</evidence>
<organism evidence="1 2">
    <name type="scientific">Pseudoxanthomonas spadix (strain BD-a59)</name>
    <dbReference type="NCBI Taxonomy" id="1045855"/>
    <lineage>
        <taxon>Bacteria</taxon>
        <taxon>Pseudomonadati</taxon>
        <taxon>Pseudomonadota</taxon>
        <taxon>Gammaproteobacteria</taxon>
        <taxon>Lysobacterales</taxon>
        <taxon>Lysobacteraceae</taxon>
        <taxon>Pseudoxanthomonas</taxon>
    </lineage>
</organism>
<proteinExistence type="predicted"/>
<evidence type="ECO:0000313" key="2">
    <source>
        <dbReference type="Proteomes" id="UP000005870"/>
    </source>
</evidence>
<gene>
    <name evidence="1" type="ordered locus">DSC_01315</name>
</gene>
<dbReference type="Proteomes" id="UP000005870">
    <property type="component" value="Chromosome"/>
</dbReference>
<protein>
    <submittedName>
        <fullName evidence="1">Uncharacterized protein</fullName>
    </submittedName>
</protein>
<name>G7UTL5_PSEUP</name>
<accession>G7UTL5</accession>
<dbReference type="AlphaFoldDB" id="G7UTL5"/>
<dbReference type="KEGG" id="psd:DSC_01315"/>
<reference evidence="1 2" key="1">
    <citation type="journal article" date="2012" name="J. Bacteriol.">
        <title>Complete Genome Sequence of the BTEX-Degrading Bacterium Pseudoxanthomonas spadix BD-a59.</title>
        <authorList>
            <person name="Lee S.H."/>
            <person name="Jin H.M."/>
            <person name="Lee H.J."/>
            <person name="Kim J.M."/>
            <person name="Jeon C.O."/>
        </authorList>
    </citation>
    <scope>NUCLEOTIDE SEQUENCE [LARGE SCALE GENOMIC DNA]</scope>
    <source>
        <strain evidence="1 2">BD-a59</strain>
    </source>
</reference>
<dbReference type="EMBL" id="CP003093">
    <property type="protein sequence ID" value="AER54916.1"/>
    <property type="molecule type" value="Genomic_DNA"/>
</dbReference>
<sequence length="95" mass="10337">MPFLPGTIERRAMHQKLLEQQLNQLQDKVTAGVEVPLEQAFFDDCAADAAAILAQVRDATQARHAIERIGEIFDAVGVDAQRLLSAGQRGPLAVD</sequence>